<evidence type="ECO:0000256" key="3">
    <source>
        <dbReference type="ARBA" id="ARBA00022833"/>
    </source>
</evidence>
<evidence type="ECO:0000313" key="6">
    <source>
        <dbReference type="Proteomes" id="UP000075243"/>
    </source>
</evidence>
<dbReference type="GO" id="GO:0004842">
    <property type="term" value="F:ubiquitin-protein transferase activity"/>
    <property type="evidence" value="ECO:0007669"/>
    <property type="project" value="TreeGrafter"/>
</dbReference>
<dbReference type="Gramene" id="C.cajan_23759.t">
    <property type="protein sequence ID" value="C.cajan_23759.t"/>
    <property type="gene ID" value="C.cajan_23759"/>
</dbReference>
<evidence type="ECO:0008006" key="7">
    <source>
        <dbReference type="Google" id="ProtNLM"/>
    </source>
</evidence>
<dbReference type="OrthoDB" id="1711136at2759"/>
<feature type="coiled-coil region" evidence="4">
    <location>
        <begin position="113"/>
        <end position="193"/>
    </location>
</feature>
<name>A0A151SFE1_CAJCA</name>
<dbReference type="FunFam" id="1.10.1170.10:FF:000002">
    <property type="entry name" value="Baculoviral IAP repeat containing 7"/>
    <property type="match status" value="1"/>
</dbReference>
<keyword evidence="6" id="KW-1185">Reference proteome</keyword>
<protein>
    <recommendedName>
        <fullName evidence="7">BOI-related E3 ubiquitin-protein ligase 3</fullName>
    </recommendedName>
</protein>
<dbReference type="GO" id="GO:0008270">
    <property type="term" value="F:zinc ion binding"/>
    <property type="evidence" value="ECO:0007669"/>
    <property type="project" value="UniProtKB-KW"/>
</dbReference>
<keyword evidence="2" id="KW-0863">Zinc-finger</keyword>
<gene>
    <name evidence="5" type="ORF">KK1_024447</name>
</gene>
<dbReference type="AlphaFoldDB" id="A0A151SFE1"/>
<evidence type="ECO:0000256" key="2">
    <source>
        <dbReference type="ARBA" id="ARBA00022771"/>
    </source>
</evidence>
<dbReference type="PANTHER" id="PTHR42647">
    <property type="entry name" value="SBP (S-RIBONUCLEASE BINDING PROTEIN) FAMILY PROTEIN"/>
    <property type="match status" value="1"/>
</dbReference>
<dbReference type="Pfam" id="PF13920">
    <property type="entry name" value="zf-C3HC4_3"/>
    <property type="match status" value="1"/>
</dbReference>
<dbReference type="OMA" id="CCNSQKS"/>
<reference evidence="5" key="1">
    <citation type="journal article" date="2012" name="Nat. Biotechnol.">
        <title>Draft genome sequence of pigeonpea (Cajanus cajan), an orphan legume crop of resource-poor farmers.</title>
        <authorList>
            <person name="Varshney R.K."/>
            <person name="Chen W."/>
            <person name="Li Y."/>
            <person name="Bharti A.K."/>
            <person name="Saxena R.K."/>
            <person name="Schlueter J.A."/>
            <person name="Donoghue M.T."/>
            <person name="Azam S."/>
            <person name="Fan G."/>
            <person name="Whaley A.M."/>
            <person name="Farmer A.D."/>
            <person name="Sheridan J."/>
            <person name="Iwata A."/>
            <person name="Tuteja R."/>
            <person name="Penmetsa R.V."/>
            <person name="Wu W."/>
            <person name="Upadhyaya H.D."/>
            <person name="Yang S.P."/>
            <person name="Shah T."/>
            <person name="Saxena K.B."/>
            <person name="Michael T."/>
            <person name="McCombie W.R."/>
            <person name="Yang B."/>
            <person name="Zhang G."/>
            <person name="Yang H."/>
            <person name="Wang J."/>
            <person name="Spillane C."/>
            <person name="Cook D.R."/>
            <person name="May G.D."/>
            <person name="Xu X."/>
            <person name="Jackson S.A."/>
        </authorList>
    </citation>
    <scope>NUCLEOTIDE SEQUENCE [LARGE SCALE GENOMIC DNA]</scope>
</reference>
<accession>A0A151SFE1</accession>
<dbReference type="STRING" id="3821.A0A151SFE1"/>
<evidence type="ECO:0000313" key="5">
    <source>
        <dbReference type="EMBL" id="KYP53554.1"/>
    </source>
</evidence>
<dbReference type="PANTHER" id="PTHR42647:SF6">
    <property type="entry name" value="RING-TYPE DOMAIN-CONTAINING PROTEIN"/>
    <property type="match status" value="1"/>
</dbReference>
<proteinExistence type="predicted"/>
<organism evidence="5 6">
    <name type="scientific">Cajanus cajan</name>
    <name type="common">Pigeon pea</name>
    <name type="synonym">Cajanus indicus</name>
    <dbReference type="NCBI Taxonomy" id="3821"/>
    <lineage>
        <taxon>Eukaryota</taxon>
        <taxon>Viridiplantae</taxon>
        <taxon>Streptophyta</taxon>
        <taxon>Embryophyta</taxon>
        <taxon>Tracheophyta</taxon>
        <taxon>Spermatophyta</taxon>
        <taxon>Magnoliopsida</taxon>
        <taxon>eudicotyledons</taxon>
        <taxon>Gunneridae</taxon>
        <taxon>Pentapetalae</taxon>
        <taxon>rosids</taxon>
        <taxon>fabids</taxon>
        <taxon>Fabales</taxon>
        <taxon>Fabaceae</taxon>
        <taxon>Papilionoideae</taxon>
        <taxon>50 kb inversion clade</taxon>
        <taxon>NPAAA clade</taxon>
        <taxon>indigoferoid/millettioid clade</taxon>
        <taxon>Phaseoleae</taxon>
        <taxon>Cajanus</taxon>
    </lineage>
</organism>
<keyword evidence="1" id="KW-0479">Metal-binding</keyword>
<keyword evidence="3" id="KW-0862">Zinc</keyword>
<dbReference type="EMBL" id="KQ483412">
    <property type="protein sequence ID" value="KYP53554.1"/>
    <property type="molecule type" value="Genomic_DNA"/>
</dbReference>
<sequence>MAIEAQLYPNNSRFPFSGSKNLMINNIQSCLNSQVYSPKHHQHLHHARQMNPNMSLVDPSFPNSNGQQNVNPFNNYTYNPQTLASYPQGFSVDFDEQREIDHYIRSQNEKLRILLEEQRKQQVEELLRKVELNARYLMRQKDEEIAQATKKTSELNEFLRKLEVENQSWRRVAQENEAMVMSLHNSLEQMKERAVYGVTTEDAESCCDDNMGITAKEEGTGENRVCPGGAVEVEQIRKRTMNCKCCNSQKSCFMFLPCRHLCSCKTCESFLQVCPVCNVPKKSSIETLIL</sequence>
<dbReference type="Proteomes" id="UP000075243">
    <property type="component" value="Unassembled WGS sequence"/>
</dbReference>
<evidence type="ECO:0000256" key="4">
    <source>
        <dbReference type="SAM" id="Coils"/>
    </source>
</evidence>
<dbReference type="PIRSF" id="PIRSF036836">
    <property type="entry name" value="RNase_bind_SBP1"/>
    <property type="match status" value="1"/>
</dbReference>
<evidence type="ECO:0000256" key="1">
    <source>
        <dbReference type="ARBA" id="ARBA00022723"/>
    </source>
</evidence>
<dbReference type="InterPro" id="IPR013083">
    <property type="entry name" value="Znf_RING/FYVE/PHD"/>
</dbReference>
<keyword evidence="4" id="KW-0175">Coiled coil</keyword>
<dbReference type="Gene3D" id="3.30.40.10">
    <property type="entry name" value="Zinc/RING finger domain, C3HC4 (zinc finger)"/>
    <property type="match status" value="1"/>
</dbReference>